<dbReference type="AlphaFoldDB" id="A0A5C8NW82"/>
<dbReference type="RefSeq" id="WP_147704713.1">
    <property type="nucleotide sequence ID" value="NZ_VDUY01000004.1"/>
</dbReference>
<dbReference type="PANTHER" id="PTHR18895:SF74">
    <property type="entry name" value="MTRF1L RELEASE FACTOR GLUTAMINE METHYLTRANSFERASE"/>
    <property type="match status" value="1"/>
</dbReference>
<dbReference type="Gene3D" id="1.10.8.10">
    <property type="entry name" value="DNA helicase RuvA subunit, C-terminal domain"/>
    <property type="match status" value="1"/>
</dbReference>
<dbReference type="NCBIfam" id="TIGR00536">
    <property type="entry name" value="hemK_fam"/>
    <property type="match status" value="1"/>
</dbReference>
<comment type="similarity">
    <text evidence="5">Belongs to the protein N5-glutamine methyltransferase family. PrmC subfamily.</text>
</comment>
<evidence type="ECO:0000256" key="2">
    <source>
        <dbReference type="ARBA" id="ARBA00022679"/>
    </source>
</evidence>
<dbReference type="GO" id="GO:0102559">
    <property type="term" value="F:peptide chain release factor N(5)-glutamine methyltransferase activity"/>
    <property type="evidence" value="ECO:0007669"/>
    <property type="project" value="UniProtKB-EC"/>
</dbReference>
<accession>A0A5C8NW82</accession>
<dbReference type="InterPro" id="IPR019874">
    <property type="entry name" value="RF_methyltr_PrmC"/>
</dbReference>
<feature type="domain" description="Release factor glutamine methyltransferase N-terminal" evidence="7">
    <location>
        <begin position="6"/>
        <end position="67"/>
    </location>
</feature>
<keyword evidence="3 5" id="KW-0949">S-adenosyl-L-methionine</keyword>
<dbReference type="Gene3D" id="3.40.50.150">
    <property type="entry name" value="Vaccinia Virus protein VP39"/>
    <property type="match status" value="1"/>
</dbReference>
<dbReference type="InterPro" id="IPR040758">
    <property type="entry name" value="PrmC_N"/>
</dbReference>
<dbReference type="GO" id="GO:0003676">
    <property type="term" value="F:nucleic acid binding"/>
    <property type="evidence" value="ECO:0007669"/>
    <property type="project" value="InterPro"/>
</dbReference>
<dbReference type="FunFam" id="3.40.50.150:FF:000053">
    <property type="entry name" value="Release factor glutamine methyltransferase"/>
    <property type="match status" value="1"/>
</dbReference>
<dbReference type="PANTHER" id="PTHR18895">
    <property type="entry name" value="HEMK METHYLTRANSFERASE"/>
    <property type="match status" value="1"/>
</dbReference>
<dbReference type="EC" id="2.1.1.297" evidence="5"/>
<evidence type="ECO:0000256" key="4">
    <source>
        <dbReference type="ARBA" id="ARBA00048391"/>
    </source>
</evidence>
<comment type="function">
    <text evidence="5">Methylates the class 1 translation termination release factors RF1/PrfA and RF2/PrfB on the glutamine residue of the universally conserved GGQ motif.</text>
</comment>
<dbReference type="InterPro" id="IPR004556">
    <property type="entry name" value="HemK-like"/>
</dbReference>
<feature type="binding site" evidence="5">
    <location>
        <position position="183"/>
    </location>
    <ligand>
        <name>S-adenosyl-L-methionine</name>
        <dbReference type="ChEBI" id="CHEBI:59789"/>
    </ligand>
</feature>
<dbReference type="EMBL" id="VDUY01000004">
    <property type="protein sequence ID" value="TXL65517.1"/>
    <property type="molecule type" value="Genomic_DNA"/>
</dbReference>
<reference evidence="8 9" key="1">
    <citation type="submission" date="2019-06" db="EMBL/GenBank/DDBJ databases">
        <title>Quisquiliibacterium sp. nov., isolated from a maize field.</title>
        <authorList>
            <person name="Lin S.-Y."/>
            <person name="Tsai C.-F."/>
            <person name="Young C.-C."/>
        </authorList>
    </citation>
    <scope>NUCLEOTIDE SEQUENCE [LARGE SCALE GENOMIC DNA]</scope>
    <source>
        <strain evidence="8 9">CC-CFT501</strain>
    </source>
</reference>
<dbReference type="Pfam" id="PF05175">
    <property type="entry name" value="MTS"/>
    <property type="match status" value="1"/>
</dbReference>
<dbReference type="SUPFAM" id="SSF53335">
    <property type="entry name" value="S-adenosyl-L-methionine-dependent methyltransferases"/>
    <property type="match status" value="1"/>
</dbReference>
<dbReference type="InterPro" id="IPR050320">
    <property type="entry name" value="N5-glutamine_MTase"/>
</dbReference>
<feature type="binding site" evidence="5">
    <location>
        <begin position="110"/>
        <end position="114"/>
    </location>
    <ligand>
        <name>S-adenosyl-L-methionine</name>
        <dbReference type="ChEBI" id="CHEBI:59789"/>
    </ligand>
</feature>
<evidence type="ECO:0000256" key="5">
    <source>
        <dbReference type="HAMAP-Rule" id="MF_02126"/>
    </source>
</evidence>
<keyword evidence="2 5" id="KW-0808">Transferase</keyword>
<feature type="domain" description="Methyltransferase small" evidence="6">
    <location>
        <begin position="102"/>
        <end position="191"/>
    </location>
</feature>
<dbReference type="PROSITE" id="PS00092">
    <property type="entry name" value="N6_MTASE"/>
    <property type="match status" value="1"/>
</dbReference>
<dbReference type="CDD" id="cd02440">
    <property type="entry name" value="AdoMet_MTases"/>
    <property type="match status" value="1"/>
</dbReference>
<dbReference type="HAMAP" id="MF_02126">
    <property type="entry name" value="RF_methyltr_PrmC"/>
    <property type="match status" value="1"/>
</dbReference>
<proteinExistence type="inferred from homology"/>
<feature type="binding site" evidence="5">
    <location>
        <begin position="183"/>
        <end position="186"/>
    </location>
    <ligand>
        <name>substrate</name>
    </ligand>
</feature>
<dbReference type="GO" id="GO:0032259">
    <property type="term" value="P:methylation"/>
    <property type="evidence" value="ECO:0007669"/>
    <property type="project" value="UniProtKB-KW"/>
</dbReference>
<evidence type="ECO:0000313" key="9">
    <source>
        <dbReference type="Proteomes" id="UP000321548"/>
    </source>
</evidence>
<evidence type="ECO:0000256" key="1">
    <source>
        <dbReference type="ARBA" id="ARBA00022603"/>
    </source>
</evidence>
<dbReference type="InterPro" id="IPR002052">
    <property type="entry name" value="DNA_methylase_N6_adenine_CS"/>
</dbReference>
<dbReference type="NCBIfam" id="TIGR03534">
    <property type="entry name" value="RF_mod_PrmC"/>
    <property type="match status" value="1"/>
</dbReference>
<protein>
    <recommendedName>
        <fullName evidence="5">Release factor glutamine methyltransferase</fullName>
        <shortName evidence="5">RF MTase</shortName>
        <ecNumber evidence="5">2.1.1.297</ecNumber>
    </recommendedName>
    <alternativeName>
        <fullName evidence="5">N5-glutamine methyltransferase PrmC</fullName>
    </alternativeName>
    <alternativeName>
        <fullName evidence="5">Protein-(glutamine-N5) MTase PrmC</fullName>
    </alternativeName>
    <alternativeName>
        <fullName evidence="5">Protein-glutamine N-methyltransferase PrmC</fullName>
    </alternativeName>
</protein>
<feature type="binding site" evidence="5">
    <location>
        <position position="133"/>
    </location>
    <ligand>
        <name>S-adenosyl-L-methionine</name>
        <dbReference type="ChEBI" id="CHEBI:59789"/>
    </ligand>
</feature>
<gene>
    <name evidence="5 8" type="primary">prmC</name>
    <name evidence="8" type="ORF">FHP08_12125</name>
</gene>
<evidence type="ECO:0000259" key="6">
    <source>
        <dbReference type="Pfam" id="PF05175"/>
    </source>
</evidence>
<sequence>MSDWDALLAASGLPRLEARALLEHVSARSRSWLIAHGDEAAPAEAAARFAELARRRREGEPLAYLLGFREFHGLRLRVSPAVLIPRADTELLVDLAIRLAPDGARMLDLGTGSGAIAVAAAAARPDLRIVATDLSQAALAVAAGNAEACLDAGRPGGPLRWLKGSWWAALAPDEPPFELIVSNPPYIAEGDPHLARGDLRHEPARALASGSDGLDAIREIAAGARTRLAPGGWLLVEHGFDQGPAVRALFESAGLRQTATHRDAEGRDRVTAGRCPFV</sequence>
<keyword evidence="1 5" id="KW-0489">Methyltransferase</keyword>
<feature type="binding site" evidence="5">
    <location>
        <position position="166"/>
    </location>
    <ligand>
        <name>S-adenosyl-L-methionine</name>
        <dbReference type="ChEBI" id="CHEBI:59789"/>
    </ligand>
</feature>
<dbReference type="Proteomes" id="UP000321548">
    <property type="component" value="Unassembled WGS sequence"/>
</dbReference>
<dbReference type="InterPro" id="IPR029063">
    <property type="entry name" value="SAM-dependent_MTases_sf"/>
</dbReference>
<comment type="caution">
    <text evidence="8">The sequence shown here is derived from an EMBL/GenBank/DDBJ whole genome shotgun (WGS) entry which is preliminary data.</text>
</comment>
<evidence type="ECO:0000256" key="3">
    <source>
        <dbReference type="ARBA" id="ARBA00022691"/>
    </source>
</evidence>
<dbReference type="OrthoDB" id="9800643at2"/>
<organism evidence="8 9">
    <name type="scientific">Zeimonas arvi</name>
    <dbReference type="NCBI Taxonomy" id="2498847"/>
    <lineage>
        <taxon>Bacteria</taxon>
        <taxon>Pseudomonadati</taxon>
        <taxon>Pseudomonadota</taxon>
        <taxon>Betaproteobacteria</taxon>
        <taxon>Burkholderiales</taxon>
        <taxon>Burkholderiaceae</taxon>
        <taxon>Zeimonas</taxon>
    </lineage>
</organism>
<dbReference type="InterPro" id="IPR007848">
    <property type="entry name" value="Small_mtfrase_dom"/>
</dbReference>
<keyword evidence="9" id="KW-1185">Reference proteome</keyword>
<evidence type="ECO:0000313" key="8">
    <source>
        <dbReference type="EMBL" id="TXL65517.1"/>
    </source>
</evidence>
<name>A0A5C8NW82_9BURK</name>
<evidence type="ECO:0000259" key="7">
    <source>
        <dbReference type="Pfam" id="PF17827"/>
    </source>
</evidence>
<comment type="catalytic activity">
    <reaction evidence="4 5">
        <text>L-glutaminyl-[peptide chain release factor] + S-adenosyl-L-methionine = N(5)-methyl-L-glutaminyl-[peptide chain release factor] + S-adenosyl-L-homocysteine + H(+)</text>
        <dbReference type="Rhea" id="RHEA:42896"/>
        <dbReference type="Rhea" id="RHEA-COMP:10271"/>
        <dbReference type="Rhea" id="RHEA-COMP:10272"/>
        <dbReference type="ChEBI" id="CHEBI:15378"/>
        <dbReference type="ChEBI" id="CHEBI:30011"/>
        <dbReference type="ChEBI" id="CHEBI:57856"/>
        <dbReference type="ChEBI" id="CHEBI:59789"/>
        <dbReference type="ChEBI" id="CHEBI:61891"/>
        <dbReference type="EC" id="2.1.1.297"/>
    </reaction>
</comment>
<dbReference type="Pfam" id="PF17827">
    <property type="entry name" value="PrmC_N"/>
    <property type="match status" value="1"/>
</dbReference>